<evidence type="ECO:0000256" key="5">
    <source>
        <dbReference type="ARBA" id="ARBA00022679"/>
    </source>
</evidence>
<dbReference type="Proteomes" id="UP001156601">
    <property type="component" value="Unassembled WGS sequence"/>
</dbReference>
<keyword evidence="7" id="KW-0418">Kinase</keyword>
<dbReference type="GO" id="GO:0046983">
    <property type="term" value="F:protein dimerization activity"/>
    <property type="evidence" value="ECO:0007669"/>
    <property type="project" value="InterPro"/>
</dbReference>
<keyword evidence="4" id="KW-0597">Phosphoprotein</keyword>
<evidence type="ECO:0000256" key="1">
    <source>
        <dbReference type="ARBA" id="ARBA00000085"/>
    </source>
</evidence>
<comment type="catalytic activity">
    <reaction evidence="1">
        <text>ATP + protein L-histidine = ADP + protein N-phospho-L-histidine.</text>
        <dbReference type="EC" id="2.7.13.3"/>
    </reaction>
</comment>
<keyword evidence="10" id="KW-0472">Membrane</keyword>
<dbReference type="CDD" id="cd06225">
    <property type="entry name" value="HAMP"/>
    <property type="match status" value="1"/>
</dbReference>
<feature type="transmembrane region" description="Helical" evidence="10">
    <location>
        <begin position="12"/>
        <end position="32"/>
    </location>
</feature>
<comment type="caution">
    <text evidence="12">The sequence shown here is derived from an EMBL/GenBank/DDBJ whole genome shotgun (WGS) entry which is preliminary data.</text>
</comment>
<evidence type="ECO:0000256" key="6">
    <source>
        <dbReference type="ARBA" id="ARBA00022741"/>
    </source>
</evidence>
<dbReference type="EMBL" id="BSOT01000019">
    <property type="protein sequence ID" value="GLR73006.1"/>
    <property type="molecule type" value="Genomic_DNA"/>
</dbReference>
<evidence type="ECO:0000256" key="4">
    <source>
        <dbReference type="ARBA" id="ARBA00022553"/>
    </source>
</evidence>
<dbReference type="SUPFAM" id="SSF55874">
    <property type="entry name" value="ATPase domain of HSP90 chaperone/DNA topoisomerase II/histidine kinase"/>
    <property type="match status" value="1"/>
</dbReference>
<dbReference type="Gene3D" id="6.10.340.10">
    <property type="match status" value="1"/>
</dbReference>
<organism evidence="12 13">
    <name type="scientific">Agaribacter marinus</name>
    <dbReference type="NCBI Taxonomy" id="1431249"/>
    <lineage>
        <taxon>Bacteria</taxon>
        <taxon>Pseudomonadati</taxon>
        <taxon>Pseudomonadota</taxon>
        <taxon>Gammaproteobacteria</taxon>
        <taxon>Alteromonadales</taxon>
        <taxon>Alteromonadaceae</taxon>
        <taxon>Agaribacter</taxon>
    </lineage>
</organism>
<evidence type="ECO:0000256" key="3">
    <source>
        <dbReference type="ARBA" id="ARBA00012438"/>
    </source>
</evidence>
<evidence type="ECO:0000313" key="12">
    <source>
        <dbReference type="EMBL" id="GLR73006.1"/>
    </source>
</evidence>
<dbReference type="AlphaFoldDB" id="A0AA37WJ90"/>
<evidence type="ECO:0000256" key="10">
    <source>
        <dbReference type="SAM" id="Phobius"/>
    </source>
</evidence>
<dbReference type="InterPro" id="IPR036890">
    <property type="entry name" value="HATPase_C_sf"/>
</dbReference>
<evidence type="ECO:0000256" key="8">
    <source>
        <dbReference type="ARBA" id="ARBA00022840"/>
    </source>
</evidence>
<feature type="transmembrane region" description="Helical" evidence="10">
    <location>
        <begin position="198"/>
        <end position="220"/>
    </location>
</feature>
<keyword evidence="6" id="KW-0547">Nucleotide-binding</keyword>
<evidence type="ECO:0000256" key="2">
    <source>
        <dbReference type="ARBA" id="ARBA00004370"/>
    </source>
</evidence>
<keyword evidence="13" id="KW-1185">Reference proteome</keyword>
<reference evidence="12" key="1">
    <citation type="journal article" date="2014" name="Int. J. Syst. Evol. Microbiol.">
        <title>Complete genome sequence of Corynebacterium casei LMG S-19264T (=DSM 44701T), isolated from a smear-ripened cheese.</title>
        <authorList>
            <consortium name="US DOE Joint Genome Institute (JGI-PGF)"/>
            <person name="Walter F."/>
            <person name="Albersmeier A."/>
            <person name="Kalinowski J."/>
            <person name="Ruckert C."/>
        </authorList>
    </citation>
    <scope>NUCLEOTIDE SEQUENCE</scope>
    <source>
        <strain evidence="12">NBRC 110023</strain>
    </source>
</reference>
<dbReference type="Gene3D" id="3.30.565.10">
    <property type="entry name" value="Histidine kinase-like ATPase, C-terminal domain"/>
    <property type="match status" value="1"/>
</dbReference>
<dbReference type="InterPro" id="IPR011712">
    <property type="entry name" value="Sig_transdc_His_kin_sub3_dim/P"/>
</dbReference>
<dbReference type="GO" id="GO:0000155">
    <property type="term" value="F:phosphorelay sensor kinase activity"/>
    <property type="evidence" value="ECO:0007669"/>
    <property type="project" value="InterPro"/>
</dbReference>
<sequence>MTKIKFYQSLTFKLTLALTVVAYLLSLMFYIAQIFMIDRNTQPNIELDAWFNKVQAKLEQIVKNDENKMMMEQQLGNVFTQPSMSFSFNNREYEVDVNGVALISKDSTLLAQVGDFSFVEGDVGAQVPIRSRDDLSDSIVGHYNTGLERYDKNHVYIRPIINSESQISAIAMFLLQWPDAQFESTNLHFLQNHLFPDALINSLIPLIFVLPCGFCIIFFAGKQLKYRLNHLYTTIAFWSKGELHHKIELSSNDELGISFRRLNKMADELAKNIQADHQLHILQHRNVLAAELHDTVKQQLFANNLNLATCRQVLESDTAQTKSLIDLIAKQNQAIFDKINALVSTLHRPETNTPIRNQLENLIQDWQAVHSLTVEYEITLDTELKLPAPIREICNQATREALQNIHKHSNATEVSINVWMDKKTIYLSIQDNGNNASCTSLGQGLKILKSNVEFNAGTLLIETHDEIGFSIAIQVPLTEDTV</sequence>
<dbReference type="GO" id="GO:0016020">
    <property type="term" value="C:membrane"/>
    <property type="evidence" value="ECO:0007669"/>
    <property type="project" value="UniProtKB-SubCell"/>
</dbReference>
<proteinExistence type="predicted"/>
<dbReference type="Gene3D" id="1.20.5.1930">
    <property type="match status" value="1"/>
</dbReference>
<protein>
    <recommendedName>
        <fullName evidence="3">histidine kinase</fullName>
        <ecNumber evidence="3">2.7.13.3</ecNumber>
    </recommendedName>
</protein>
<dbReference type="RefSeq" id="WP_284219426.1">
    <property type="nucleotide sequence ID" value="NZ_BSOT01000019.1"/>
</dbReference>
<evidence type="ECO:0000259" key="11">
    <source>
        <dbReference type="PROSITE" id="PS50885"/>
    </source>
</evidence>
<gene>
    <name evidence="12" type="ORF">GCM10007852_39140</name>
</gene>
<comment type="subcellular location">
    <subcellularLocation>
        <location evidence="2">Membrane</location>
    </subcellularLocation>
</comment>
<dbReference type="GO" id="GO:0005524">
    <property type="term" value="F:ATP binding"/>
    <property type="evidence" value="ECO:0007669"/>
    <property type="project" value="UniProtKB-KW"/>
</dbReference>
<keyword evidence="9" id="KW-0902">Two-component regulatory system</keyword>
<evidence type="ECO:0000256" key="7">
    <source>
        <dbReference type="ARBA" id="ARBA00022777"/>
    </source>
</evidence>
<evidence type="ECO:0000313" key="13">
    <source>
        <dbReference type="Proteomes" id="UP001156601"/>
    </source>
</evidence>
<dbReference type="PANTHER" id="PTHR24421">
    <property type="entry name" value="NITRATE/NITRITE SENSOR PROTEIN NARX-RELATED"/>
    <property type="match status" value="1"/>
</dbReference>
<dbReference type="Pfam" id="PF07730">
    <property type="entry name" value="HisKA_3"/>
    <property type="match status" value="1"/>
</dbReference>
<keyword evidence="10" id="KW-0812">Transmembrane</keyword>
<evidence type="ECO:0000256" key="9">
    <source>
        <dbReference type="ARBA" id="ARBA00023012"/>
    </source>
</evidence>
<reference evidence="12" key="2">
    <citation type="submission" date="2023-01" db="EMBL/GenBank/DDBJ databases">
        <title>Draft genome sequence of Agaribacter marinus strain NBRC 110023.</title>
        <authorList>
            <person name="Sun Q."/>
            <person name="Mori K."/>
        </authorList>
    </citation>
    <scope>NUCLEOTIDE SEQUENCE</scope>
    <source>
        <strain evidence="12">NBRC 110023</strain>
    </source>
</reference>
<accession>A0AA37WJ90</accession>
<keyword evidence="10" id="KW-1133">Transmembrane helix</keyword>
<feature type="domain" description="HAMP" evidence="11">
    <location>
        <begin position="222"/>
        <end position="274"/>
    </location>
</feature>
<dbReference type="InterPro" id="IPR003660">
    <property type="entry name" value="HAMP_dom"/>
</dbReference>
<name>A0AA37WJ90_9ALTE</name>
<keyword evidence="5" id="KW-0808">Transferase</keyword>
<keyword evidence="8" id="KW-0067">ATP-binding</keyword>
<dbReference type="PROSITE" id="PS50885">
    <property type="entry name" value="HAMP"/>
    <property type="match status" value="1"/>
</dbReference>
<dbReference type="InterPro" id="IPR050482">
    <property type="entry name" value="Sensor_HK_TwoCompSys"/>
</dbReference>
<dbReference type="CDD" id="cd16917">
    <property type="entry name" value="HATPase_UhpB-NarQ-NarX-like"/>
    <property type="match status" value="1"/>
</dbReference>
<dbReference type="EC" id="2.7.13.3" evidence="3"/>
<dbReference type="PANTHER" id="PTHR24421:SF10">
    <property type="entry name" value="NITRATE_NITRITE SENSOR PROTEIN NARQ"/>
    <property type="match status" value="1"/>
</dbReference>